<accession>A0A316DAL7</accession>
<proteinExistence type="predicted"/>
<dbReference type="RefSeq" id="WP_109689945.1">
    <property type="nucleotide sequence ID" value="NZ_QGGL01000012.1"/>
</dbReference>
<organism evidence="1 2">
    <name type="scientific">Tumebacillus permanentifrigoris</name>
    <dbReference type="NCBI Taxonomy" id="378543"/>
    <lineage>
        <taxon>Bacteria</taxon>
        <taxon>Bacillati</taxon>
        <taxon>Bacillota</taxon>
        <taxon>Bacilli</taxon>
        <taxon>Bacillales</taxon>
        <taxon>Alicyclobacillaceae</taxon>
        <taxon>Tumebacillus</taxon>
    </lineage>
</organism>
<evidence type="ECO:0000313" key="1">
    <source>
        <dbReference type="EMBL" id="PWK10202.1"/>
    </source>
</evidence>
<comment type="caution">
    <text evidence="1">The sequence shown here is derived from an EMBL/GenBank/DDBJ whole genome shotgun (WGS) entry which is preliminary data.</text>
</comment>
<name>A0A316DAL7_9BACL</name>
<dbReference type="EMBL" id="QGGL01000012">
    <property type="protein sequence ID" value="PWK10202.1"/>
    <property type="molecule type" value="Genomic_DNA"/>
</dbReference>
<protein>
    <submittedName>
        <fullName evidence="1">Uncharacterized protein</fullName>
    </submittedName>
</protein>
<sequence>MPKIDTNVLRELGAYLLNTHTNDACRKVISAADELDRLRADINLSDKIAQCDREDIRIRAERNRWLDAENKRLHEDLRKEGERVTYWMNAYNKDVAGRTNMTLRALALISKIANDETCDPFEMAKSFAKYREQCRAHLQGGLSDEKR</sequence>
<dbReference type="Proteomes" id="UP000245634">
    <property type="component" value="Unassembled WGS sequence"/>
</dbReference>
<gene>
    <name evidence="1" type="ORF">C7459_11223</name>
</gene>
<reference evidence="1 2" key="1">
    <citation type="submission" date="2018-05" db="EMBL/GenBank/DDBJ databases">
        <title>Genomic Encyclopedia of Type Strains, Phase IV (KMG-IV): sequencing the most valuable type-strain genomes for metagenomic binning, comparative biology and taxonomic classification.</title>
        <authorList>
            <person name="Goeker M."/>
        </authorList>
    </citation>
    <scope>NUCLEOTIDE SEQUENCE [LARGE SCALE GENOMIC DNA]</scope>
    <source>
        <strain evidence="1 2">DSM 18773</strain>
    </source>
</reference>
<evidence type="ECO:0000313" key="2">
    <source>
        <dbReference type="Proteomes" id="UP000245634"/>
    </source>
</evidence>
<dbReference type="AlphaFoldDB" id="A0A316DAL7"/>
<keyword evidence="2" id="KW-1185">Reference proteome</keyword>